<keyword evidence="3" id="KW-1185">Reference proteome</keyword>
<evidence type="ECO:0000313" key="3">
    <source>
        <dbReference type="Proteomes" id="UP001066276"/>
    </source>
</evidence>
<sequence>MHGRTTSRLPEGEGSKGEQALDPSIILAGVSGRKGDRGAEVRGEKSQPEWQSEAEEGEDGEKERIENEKKERTENEEKERTRDTAECGGESQEEDGGTETRGDGKQDEDGVTENPGD</sequence>
<dbReference type="Proteomes" id="UP001066276">
    <property type="component" value="Chromosome 4_1"/>
</dbReference>
<comment type="caution">
    <text evidence="2">The sequence shown here is derived from an EMBL/GenBank/DDBJ whole genome shotgun (WGS) entry which is preliminary data.</text>
</comment>
<gene>
    <name evidence="2" type="ORF">NDU88_005818</name>
</gene>
<organism evidence="2 3">
    <name type="scientific">Pleurodeles waltl</name>
    <name type="common">Iberian ribbed newt</name>
    <dbReference type="NCBI Taxonomy" id="8319"/>
    <lineage>
        <taxon>Eukaryota</taxon>
        <taxon>Metazoa</taxon>
        <taxon>Chordata</taxon>
        <taxon>Craniata</taxon>
        <taxon>Vertebrata</taxon>
        <taxon>Euteleostomi</taxon>
        <taxon>Amphibia</taxon>
        <taxon>Batrachia</taxon>
        <taxon>Caudata</taxon>
        <taxon>Salamandroidea</taxon>
        <taxon>Salamandridae</taxon>
        <taxon>Pleurodelinae</taxon>
        <taxon>Pleurodeles</taxon>
    </lineage>
</organism>
<name>A0AAV7TDB2_PLEWA</name>
<feature type="compositionally biased region" description="Basic and acidic residues" evidence="1">
    <location>
        <begin position="61"/>
        <end position="85"/>
    </location>
</feature>
<dbReference type="AlphaFoldDB" id="A0AAV7TDB2"/>
<evidence type="ECO:0000256" key="1">
    <source>
        <dbReference type="SAM" id="MobiDB-lite"/>
    </source>
</evidence>
<protein>
    <submittedName>
        <fullName evidence="2">Uncharacterized protein</fullName>
    </submittedName>
</protein>
<feature type="compositionally biased region" description="Basic and acidic residues" evidence="1">
    <location>
        <begin position="33"/>
        <end position="47"/>
    </location>
</feature>
<evidence type="ECO:0000313" key="2">
    <source>
        <dbReference type="EMBL" id="KAJ1173994.1"/>
    </source>
</evidence>
<feature type="compositionally biased region" description="Basic and acidic residues" evidence="1">
    <location>
        <begin position="98"/>
        <end position="108"/>
    </location>
</feature>
<dbReference type="EMBL" id="JANPWB010000007">
    <property type="protein sequence ID" value="KAJ1173994.1"/>
    <property type="molecule type" value="Genomic_DNA"/>
</dbReference>
<accession>A0AAV7TDB2</accession>
<reference evidence="2" key="1">
    <citation type="journal article" date="2022" name="bioRxiv">
        <title>Sequencing and chromosome-scale assembly of the giantPleurodeles waltlgenome.</title>
        <authorList>
            <person name="Brown T."/>
            <person name="Elewa A."/>
            <person name="Iarovenko S."/>
            <person name="Subramanian E."/>
            <person name="Araus A.J."/>
            <person name="Petzold A."/>
            <person name="Susuki M."/>
            <person name="Suzuki K.-i.T."/>
            <person name="Hayashi T."/>
            <person name="Toyoda A."/>
            <person name="Oliveira C."/>
            <person name="Osipova E."/>
            <person name="Leigh N.D."/>
            <person name="Simon A."/>
            <person name="Yun M.H."/>
        </authorList>
    </citation>
    <scope>NUCLEOTIDE SEQUENCE</scope>
    <source>
        <strain evidence="2">20211129_DDA</strain>
        <tissue evidence="2">Liver</tissue>
    </source>
</reference>
<proteinExistence type="predicted"/>
<feature type="region of interest" description="Disordered" evidence="1">
    <location>
        <begin position="1"/>
        <end position="117"/>
    </location>
</feature>